<accession>A0AB35UM18</accession>
<dbReference type="EMBL" id="JALDAW010000002">
    <property type="protein sequence ID" value="MDY5166586.1"/>
    <property type="molecule type" value="Genomic_DNA"/>
</dbReference>
<dbReference type="Pfam" id="PF13616">
    <property type="entry name" value="Rotamase_3"/>
    <property type="match status" value="1"/>
</dbReference>
<name>A0AB35UM18_9FIRM</name>
<evidence type="ECO:0000256" key="1">
    <source>
        <dbReference type="PROSITE-ProRule" id="PRU00278"/>
    </source>
</evidence>
<protein>
    <submittedName>
        <fullName evidence="4">Peptidylprolyl isomerase</fullName>
        <ecNumber evidence="4">5.2.1.8</ecNumber>
    </submittedName>
</protein>
<dbReference type="PANTHER" id="PTHR47245">
    <property type="entry name" value="PEPTIDYLPROLYL ISOMERASE"/>
    <property type="match status" value="1"/>
</dbReference>
<dbReference type="SUPFAM" id="SSF54534">
    <property type="entry name" value="FKBP-like"/>
    <property type="match status" value="1"/>
</dbReference>
<dbReference type="InterPro" id="IPR023058">
    <property type="entry name" value="PPIase_PpiC_CS"/>
</dbReference>
<keyword evidence="1 4" id="KW-0413">Isomerase</keyword>
<evidence type="ECO:0000313" key="5">
    <source>
        <dbReference type="Proteomes" id="UP001276902"/>
    </source>
</evidence>
<organism evidence="4 5">
    <name type="scientific">Dielma fastidiosa</name>
    <dbReference type="NCBI Taxonomy" id="1034346"/>
    <lineage>
        <taxon>Bacteria</taxon>
        <taxon>Bacillati</taxon>
        <taxon>Bacillota</taxon>
        <taxon>Erysipelotrichia</taxon>
        <taxon>Erysipelotrichales</taxon>
        <taxon>Erysipelotrichaceae</taxon>
        <taxon>Dielma</taxon>
    </lineage>
</organism>
<feature type="domain" description="PpiC" evidence="3">
    <location>
        <begin position="171"/>
        <end position="271"/>
    </location>
</feature>
<sequence length="331" mass="36942">MIDKLKENWFVVLVAVLLFGACGYFVYDMNKDKLPGKKADGKDVVAELAGTNIFADDLYDDLYGAVDSESSLGTSMLYMYFERAVADEAVPMTSELKSQISAQVSGVRQNYQAYYGDQWETYLLQGLQASGYTSIDDLEAYFTHYLKLQTLKHENYDANLDSLFSKIHEEKKSRTVSHILVKMTDPDNPTEEEQKKMDDIDAALASGTDFAEVAKQYSDDSTASAGGALGYVDSDTSFVTAFKEAALSQEKGTVGDWVQTEYGRHKILVTETDKAALEADESIRESLYTAIDSYYPEMGAKIVWDKAQELNVTFSDPKIEEALKAYMNITE</sequence>
<comment type="caution">
    <text evidence="4">The sequence shown here is derived from an EMBL/GenBank/DDBJ whole genome shotgun (WGS) entry which is preliminary data.</text>
</comment>
<proteinExistence type="predicted"/>
<dbReference type="InterPro" id="IPR050245">
    <property type="entry name" value="PrsA_foldase"/>
</dbReference>
<dbReference type="EC" id="5.2.1.8" evidence="4"/>
<dbReference type="AlphaFoldDB" id="A0AB35UM18"/>
<gene>
    <name evidence="4" type="ORF">MQE39_00395</name>
</gene>
<keyword evidence="2" id="KW-0812">Transmembrane</keyword>
<reference evidence="4" key="1">
    <citation type="submission" date="2022-03" db="EMBL/GenBank/DDBJ databases">
        <title>First case of bacteraemia caused by Dielma fastidiosa in a patient hospitalised with diverticulitis.</title>
        <authorList>
            <person name="Forman-Ankjaer B."/>
            <person name="Hvid-Jensen F."/>
            <person name="Kobel C.M."/>
            <person name="Greve T."/>
        </authorList>
    </citation>
    <scope>NUCLEOTIDE SEQUENCE</scope>
    <source>
        <strain evidence="4">AUH_DF_2021</strain>
    </source>
</reference>
<dbReference type="PANTHER" id="PTHR47245:SF2">
    <property type="entry name" value="PEPTIDYL-PROLYL CIS-TRANS ISOMERASE HP_0175-RELATED"/>
    <property type="match status" value="1"/>
</dbReference>
<dbReference type="RefSeq" id="WP_276663752.1">
    <property type="nucleotide sequence ID" value="NZ_BAABZA010000009.1"/>
</dbReference>
<keyword evidence="2" id="KW-0472">Membrane</keyword>
<dbReference type="InterPro" id="IPR000297">
    <property type="entry name" value="PPIase_PpiC"/>
</dbReference>
<dbReference type="PROSITE" id="PS01096">
    <property type="entry name" value="PPIC_PPIASE_1"/>
    <property type="match status" value="1"/>
</dbReference>
<dbReference type="PROSITE" id="PS50198">
    <property type="entry name" value="PPIC_PPIASE_2"/>
    <property type="match status" value="1"/>
</dbReference>
<keyword evidence="2" id="KW-1133">Transmembrane helix</keyword>
<dbReference type="GO" id="GO:0003755">
    <property type="term" value="F:peptidyl-prolyl cis-trans isomerase activity"/>
    <property type="evidence" value="ECO:0007669"/>
    <property type="project" value="UniProtKB-KW"/>
</dbReference>
<dbReference type="Gene3D" id="3.10.50.40">
    <property type="match status" value="1"/>
</dbReference>
<dbReference type="Proteomes" id="UP001276902">
    <property type="component" value="Unassembled WGS sequence"/>
</dbReference>
<dbReference type="InterPro" id="IPR046357">
    <property type="entry name" value="PPIase_dom_sf"/>
</dbReference>
<evidence type="ECO:0000313" key="4">
    <source>
        <dbReference type="EMBL" id="MDY5166586.1"/>
    </source>
</evidence>
<evidence type="ECO:0000259" key="3">
    <source>
        <dbReference type="PROSITE" id="PS50198"/>
    </source>
</evidence>
<feature type="transmembrane region" description="Helical" evidence="2">
    <location>
        <begin position="9"/>
        <end position="27"/>
    </location>
</feature>
<evidence type="ECO:0000256" key="2">
    <source>
        <dbReference type="SAM" id="Phobius"/>
    </source>
</evidence>
<keyword evidence="1" id="KW-0697">Rotamase</keyword>
<dbReference type="PROSITE" id="PS51257">
    <property type="entry name" value="PROKAR_LIPOPROTEIN"/>
    <property type="match status" value="1"/>
</dbReference>